<feature type="signal peptide" evidence="1">
    <location>
        <begin position="1"/>
        <end position="18"/>
    </location>
</feature>
<dbReference type="InterPro" id="IPR038144">
    <property type="entry name" value="IPI"/>
</dbReference>
<comment type="caution">
    <text evidence="3">The sequence shown here is derived from an EMBL/GenBank/DDBJ whole genome shotgun (WGS) entry which is preliminary data.</text>
</comment>
<dbReference type="InterPro" id="IPR020481">
    <property type="entry name" value="Intracell_prot_inh_BsuPI"/>
</dbReference>
<evidence type="ECO:0000313" key="3">
    <source>
        <dbReference type="EMBL" id="MFC4386835.1"/>
    </source>
</evidence>
<dbReference type="PROSITE" id="PS51257">
    <property type="entry name" value="PROKAR_LIPOPROTEIN"/>
    <property type="match status" value="1"/>
</dbReference>
<organism evidence="3 4">
    <name type="scientific">Gracilibacillus marinus</name>
    <dbReference type="NCBI Taxonomy" id="630535"/>
    <lineage>
        <taxon>Bacteria</taxon>
        <taxon>Bacillati</taxon>
        <taxon>Bacillota</taxon>
        <taxon>Bacilli</taxon>
        <taxon>Bacillales</taxon>
        <taxon>Bacillaceae</taxon>
        <taxon>Gracilibacillus</taxon>
    </lineage>
</organism>
<proteinExistence type="predicted"/>
<evidence type="ECO:0000313" key="4">
    <source>
        <dbReference type="Proteomes" id="UP001595880"/>
    </source>
</evidence>
<feature type="domain" description="Intracellular proteinase inhibitor BsuPI" evidence="2">
    <location>
        <begin position="48"/>
        <end position="146"/>
    </location>
</feature>
<protein>
    <recommendedName>
        <fullName evidence="2">Intracellular proteinase inhibitor BsuPI domain-containing protein</fullName>
    </recommendedName>
</protein>
<sequence>MKKVMMSLILLSTISLVACGTNNESSDKDVNQQNEQDSANMDVDEMLSFSASSEKEKDMVRFELTLRNETEKDVTLTFPSSQKYEIIVSKDDTIVYQYSKDKMFTQAITEETIKSNEQLVLEEEWQYDQSLASGEYDVEIHLLVTEVNEEKVDAKKFSTTGSLQIESEEATDTSNQEEEIPEDMIKNVEVTGDNGAYMIRGEVHGAIGTLFYEVEDGHQYLIDATEIPIEANNKWTEFDIEISISEDKLPTNGALILFLYNENRSVQLPIQLELFQ</sequence>
<gene>
    <name evidence="3" type="ORF">ACFOZ1_03330</name>
</gene>
<evidence type="ECO:0000259" key="2">
    <source>
        <dbReference type="Pfam" id="PF12690"/>
    </source>
</evidence>
<dbReference type="Proteomes" id="UP001595880">
    <property type="component" value="Unassembled WGS sequence"/>
</dbReference>
<dbReference type="RefSeq" id="WP_390195826.1">
    <property type="nucleotide sequence ID" value="NZ_JBHSDV010000001.1"/>
</dbReference>
<dbReference type="Gene3D" id="2.60.40.2360">
    <property type="entry name" value="Intracellular proteinase inhibitor BsuPI"/>
    <property type="match status" value="1"/>
</dbReference>
<reference evidence="4" key="1">
    <citation type="journal article" date="2019" name="Int. J. Syst. Evol. Microbiol.">
        <title>The Global Catalogue of Microorganisms (GCM) 10K type strain sequencing project: providing services to taxonomists for standard genome sequencing and annotation.</title>
        <authorList>
            <consortium name="The Broad Institute Genomics Platform"/>
            <consortium name="The Broad Institute Genome Sequencing Center for Infectious Disease"/>
            <person name="Wu L."/>
            <person name="Ma J."/>
        </authorList>
    </citation>
    <scope>NUCLEOTIDE SEQUENCE [LARGE SCALE GENOMIC DNA]</scope>
    <source>
        <strain evidence="4">KACC 14058</strain>
    </source>
</reference>
<dbReference type="EMBL" id="JBHSDV010000001">
    <property type="protein sequence ID" value="MFC4386835.1"/>
    <property type="molecule type" value="Genomic_DNA"/>
</dbReference>
<name>A0ABV8VS59_9BACI</name>
<accession>A0ABV8VS59</accession>
<dbReference type="Pfam" id="PF12690">
    <property type="entry name" value="BsuPI"/>
    <property type="match status" value="1"/>
</dbReference>
<keyword evidence="4" id="KW-1185">Reference proteome</keyword>
<keyword evidence="1" id="KW-0732">Signal</keyword>
<feature type="chain" id="PRO_5045062497" description="Intracellular proteinase inhibitor BsuPI domain-containing protein" evidence="1">
    <location>
        <begin position="19"/>
        <end position="276"/>
    </location>
</feature>
<evidence type="ECO:0000256" key="1">
    <source>
        <dbReference type="SAM" id="SignalP"/>
    </source>
</evidence>